<evidence type="ECO:0000313" key="2">
    <source>
        <dbReference type="EMBL" id="JAH39252.1"/>
    </source>
</evidence>
<feature type="chain" id="PRO_5002432434" evidence="1">
    <location>
        <begin position="17"/>
        <end position="45"/>
    </location>
</feature>
<feature type="signal peptide" evidence="1">
    <location>
        <begin position="1"/>
        <end position="16"/>
    </location>
</feature>
<reference evidence="2" key="2">
    <citation type="journal article" date="2015" name="Fish Shellfish Immunol.">
        <title>Early steps in the European eel (Anguilla anguilla)-Vibrio vulnificus interaction in the gills: Role of the RtxA13 toxin.</title>
        <authorList>
            <person name="Callol A."/>
            <person name="Pajuelo D."/>
            <person name="Ebbesson L."/>
            <person name="Teles M."/>
            <person name="MacKenzie S."/>
            <person name="Amaro C."/>
        </authorList>
    </citation>
    <scope>NUCLEOTIDE SEQUENCE</scope>
</reference>
<keyword evidence="1" id="KW-0732">Signal</keyword>
<protein>
    <submittedName>
        <fullName evidence="2">Uncharacterized protein</fullName>
    </submittedName>
</protein>
<sequence length="45" mass="5251">MVIYAAWLVLGRLCSGCPTETGKHRPLTNNSWGEKMFRLHFFWVP</sequence>
<accession>A0A0E9SDF3</accession>
<proteinExistence type="predicted"/>
<name>A0A0E9SDF3_ANGAN</name>
<dbReference type="AlphaFoldDB" id="A0A0E9SDF3"/>
<dbReference type="EMBL" id="GBXM01069325">
    <property type="protein sequence ID" value="JAH39252.1"/>
    <property type="molecule type" value="Transcribed_RNA"/>
</dbReference>
<evidence type="ECO:0000256" key="1">
    <source>
        <dbReference type="SAM" id="SignalP"/>
    </source>
</evidence>
<reference evidence="2" key="1">
    <citation type="submission" date="2014-11" db="EMBL/GenBank/DDBJ databases">
        <authorList>
            <person name="Amaro Gonzalez C."/>
        </authorList>
    </citation>
    <scope>NUCLEOTIDE SEQUENCE</scope>
</reference>
<organism evidence="2">
    <name type="scientific">Anguilla anguilla</name>
    <name type="common">European freshwater eel</name>
    <name type="synonym">Muraena anguilla</name>
    <dbReference type="NCBI Taxonomy" id="7936"/>
    <lineage>
        <taxon>Eukaryota</taxon>
        <taxon>Metazoa</taxon>
        <taxon>Chordata</taxon>
        <taxon>Craniata</taxon>
        <taxon>Vertebrata</taxon>
        <taxon>Euteleostomi</taxon>
        <taxon>Actinopterygii</taxon>
        <taxon>Neopterygii</taxon>
        <taxon>Teleostei</taxon>
        <taxon>Anguilliformes</taxon>
        <taxon>Anguillidae</taxon>
        <taxon>Anguilla</taxon>
    </lineage>
</organism>